<evidence type="ECO:0000313" key="7">
    <source>
        <dbReference type="EMBL" id="GAA0583709.1"/>
    </source>
</evidence>
<keyword evidence="8" id="KW-1185">Reference proteome</keyword>
<evidence type="ECO:0000256" key="4">
    <source>
        <dbReference type="ARBA" id="ARBA00023136"/>
    </source>
</evidence>
<evidence type="ECO:0000256" key="5">
    <source>
        <dbReference type="SAM" id="Phobius"/>
    </source>
</evidence>
<comment type="caution">
    <text evidence="7">The sequence shown here is derived from an EMBL/GenBank/DDBJ whole genome shotgun (WGS) entry which is preliminary data.</text>
</comment>
<keyword evidence="2 5" id="KW-0812">Transmembrane</keyword>
<dbReference type="Proteomes" id="UP001500668">
    <property type="component" value="Unassembled WGS sequence"/>
</dbReference>
<reference evidence="7 8" key="1">
    <citation type="journal article" date="2019" name="Int. J. Syst. Evol. Microbiol.">
        <title>The Global Catalogue of Microorganisms (GCM) 10K type strain sequencing project: providing services to taxonomists for standard genome sequencing and annotation.</title>
        <authorList>
            <consortium name="The Broad Institute Genomics Platform"/>
            <consortium name="The Broad Institute Genome Sequencing Center for Infectious Disease"/>
            <person name="Wu L."/>
            <person name="Ma J."/>
        </authorList>
    </citation>
    <scope>NUCLEOTIDE SEQUENCE [LARGE SCALE GENOMIC DNA]</scope>
    <source>
        <strain evidence="7 8">JCM 5067</strain>
    </source>
</reference>
<evidence type="ECO:0000256" key="2">
    <source>
        <dbReference type="ARBA" id="ARBA00022692"/>
    </source>
</evidence>
<evidence type="ECO:0000259" key="6">
    <source>
        <dbReference type="Pfam" id="PF07291"/>
    </source>
</evidence>
<dbReference type="InterPro" id="IPR009908">
    <property type="entry name" value="Methylamine_util_MauE"/>
</dbReference>
<dbReference type="RefSeq" id="WP_344070598.1">
    <property type="nucleotide sequence ID" value="NZ_BAAACA010000006.1"/>
</dbReference>
<dbReference type="Pfam" id="PF07291">
    <property type="entry name" value="MauE"/>
    <property type="match status" value="1"/>
</dbReference>
<proteinExistence type="predicted"/>
<comment type="subcellular location">
    <subcellularLocation>
        <location evidence="1">Membrane</location>
        <topology evidence="1">Multi-pass membrane protein</topology>
    </subcellularLocation>
</comment>
<feature type="transmembrane region" description="Helical" evidence="5">
    <location>
        <begin position="112"/>
        <end position="129"/>
    </location>
</feature>
<feature type="transmembrane region" description="Helical" evidence="5">
    <location>
        <begin position="141"/>
        <end position="161"/>
    </location>
</feature>
<feature type="domain" description="Methylamine utilisation protein MauE" evidence="6">
    <location>
        <begin position="7"/>
        <end position="118"/>
    </location>
</feature>
<evidence type="ECO:0000313" key="8">
    <source>
        <dbReference type="Proteomes" id="UP001500668"/>
    </source>
</evidence>
<feature type="transmembrane region" description="Helical" evidence="5">
    <location>
        <begin position="72"/>
        <end position="92"/>
    </location>
</feature>
<evidence type="ECO:0000256" key="1">
    <source>
        <dbReference type="ARBA" id="ARBA00004141"/>
    </source>
</evidence>
<dbReference type="EMBL" id="BAAACA010000006">
    <property type="protein sequence ID" value="GAA0583709.1"/>
    <property type="molecule type" value="Genomic_DNA"/>
</dbReference>
<organism evidence="7 8">
    <name type="scientific">Streptomyces crystallinus</name>
    <dbReference type="NCBI Taxonomy" id="68191"/>
    <lineage>
        <taxon>Bacteria</taxon>
        <taxon>Bacillati</taxon>
        <taxon>Actinomycetota</taxon>
        <taxon>Actinomycetes</taxon>
        <taxon>Kitasatosporales</taxon>
        <taxon>Streptomycetaceae</taxon>
        <taxon>Streptomyces</taxon>
    </lineage>
</organism>
<evidence type="ECO:0000256" key="3">
    <source>
        <dbReference type="ARBA" id="ARBA00022989"/>
    </source>
</evidence>
<protein>
    <recommendedName>
        <fullName evidence="6">Methylamine utilisation protein MauE domain-containing protein</fullName>
    </recommendedName>
</protein>
<feature type="transmembrane region" description="Helical" evidence="5">
    <location>
        <begin position="6"/>
        <end position="24"/>
    </location>
</feature>
<keyword evidence="4 5" id="KW-0472">Membrane</keyword>
<accession>A0ABN1F7B3</accession>
<name>A0ABN1F7B3_9ACTN</name>
<gene>
    <name evidence="7" type="ORF">GCM10010394_10650</name>
</gene>
<sequence>MTAYDTLNAVVRITAAASLIYAAAQKLAAPRSFRSTLAALRVKRPVLVSAAVPLTELAAGFCLLSVPRVAVTAVLVVVLGLSFATAGALALARGTKVKCACFGQADGGDLGLRQIAMLPLWGGVAALALRTPDHSPAGPETAVAVTLALAVFAAFQVLPLTRKNREYMQAMVPQ</sequence>
<keyword evidence="3 5" id="KW-1133">Transmembrane helix</keyword>